<dbReference type="RefSeq" id="XP_056469758.1">
    <property type="nucleotide sequence ID" value="XM_056622342.1"/>
</dbReference>
<reference evidence="2" key="2">
    <citation type="journal article" date="2023" name="IMA Fungus">
        <title>Comparative genomic study of the Penicillium genus elucidates a diverse pangenome and 15 lateral gene transfer events.</title>
        <authorList>
            <person name="Petersen C."/>
            <person name="Sorensen T."/>
            <person name="Nielsen M.R."/>
            <person name="Sondergaard T.E."/>
            <person name="Sorensen J.L."/>
            <person name="Fitzpatrick D.A."/>
            <person name="Frisvad J.C."/>
            <person name="Nielsen K.L."/>
        </authorList>
    </citation>
    <scope>NUCLEOTIDE SEQUENCE</scope>
    <source>
        <strain evidence="2">IBT 30761</strain>
    </source>
</reference>
<evidence type="ECO:0000256" key="1">
    <source>
        <dbReference type="SAM" id="MobiDB-lite"/>
    </source>
</evidence>
<reference evidence="2" key="1">
    <citation type="submission" date="2022-11" db="EMBL/GenBank/DDBJ databases">
        <authorList>
            <person name="Petersen C."/>
        </authorList>
    </citation>
    <scope>NUCLEOTIDE SEQUENCE</scope>
    <source>
        <strain evidence="2">IBT 30761</strain>
    </source>
</reference>
<evidence type="ECO:0000313" key="2">
    <source>
        <dbReference type="EMBL" id="KAJ5085080.1"/>
    </source>
</evidence>
<name>A0A9W9JXG8_9EURO</name>
<feature type="region of interest" description="Disordered" evidence="1">
    <location>
        <begin position="124"/>
        <end position="148"/>
    </location>
</feature>
<dbReference type="AlphaFoldDB" id="A0A9W9JXG8"/>
<comment type="caution">
    <text evidence="2">The sequence shown here is derived from an EMBL/GenBank/DDBJ whole genome shotgun (WGS) entry which is preliminary data.</text>
</comment>
<keyword evidence="3" id="KW-1185">Reference proteome</keyword>
<sequence length="484" mass="52733">MSTGTNSNATSTVPEYGFDELELEKLDTFTECIMQPGLSPAYNSSDGYLSSLPMGLELSTPQPNIDGFHMISNPESIEHAEALSVGATACMPWMCEPNTRMDALSFSSSWSEDRVPPSNILIDAPNASKGLQSPEVRQKSDPLSPETPEYPLALDGMMNFGCSCYKQVIGELVRFEFRTSQNGLSRIDSILACQKELLIHTESILQCQTCSQSEAQANVLMVIIVIIDSLLTSLDATATSVKPGIINGIPEVNPQMSRIQKDPGNGFRSHIDTCPLLVGGFQVPAEEKCSLDVLEIMSELQNVQAVVDVETILDLTHRVCLQGKAMIHCTDCIKTAQSSLANLPTLSENCLPLLEALWSAYDVPTQSGFFDSAMLSFEQPAVPIICIRSKAILGQTELDDIEARLLVRTLLARSLICLVELMDRLKGVLRVLLENPHAHRNGTATLRACEASVESTISRLVVLMQIIEGDCHSPSMPVGCLDTR</sequence>
<dbReference type="GeneID" id="81361321"/>
<gene>
    <name evidence="2" type="ORF">N7532_009851</name>
</gene>
<proteinExistence type="predicted"/>
<dbReference type="OrthoDB" id="4503771at2759"/>
<organism evidence="2 3">
    <name type="scientific">Penicillium argentinense</name>
    <dbReference type="NCBI Taxonomy" id="1131581"/>
    <lineage>
        <taxon>Eukaryota</taxon>
        <taxon>Fungi</taxon>
        <taxon>Dikarya</taxon>
        <taxon>Ascomycota</taxon>
        <taxon>Pezizomycotina</taxon>
        <taxon>Eurotiomycetes</taxon>
        <taxon>Eurotiomycetidae</taxon>
        <taxon>Eurotiales</taxon>
        <taxon>Aspergillaceae</taxon>
        <taxon>Penicillium</taxon>
    </lineage>
</organism>
<protein>
    <submittedName>
        <fullName evidence="2">Uncharacterized protein</fullName>
    </submittedName>
</protein>
<accession>A0A9W9JXG8</accession>
<evidence type="ECO:0000313" key="3">
    <source>
        <dbReference type="Proteomes" id="UP001149074"/>
    </source>
</evidence>
<dbReference type="EMBL" id="JAPQKI010000010">
    <property type="protein sequence ID" value="KAJ5085080.1"/>
    <property type="molecule type" value="Genomic_DNA"/>
</dbReference>
<dbReference type="Proteomes" id="UP001149074">
    <property type="component" value="Unassembled WGS sequence"/>
</dbReference>